<dbReference type="InterPro" id="IPR058240">
    <property type="entry name" value="rSAM_sf"/>
</dbReference>
<evidence type="ECO:0000256" key="2">
    <source>
        <dbReference type="ARBA" id="ARBA00022603"/>
    </source>
</evidence>
<dbReference type="GO" id="GO:0046872">
    <property type="term" value="F:metal ion binding"/>
    <property type="evidence" value="ECO:0007669"/>
    <property type="project" value="UniProtKB-KW"/>
</dbReference>
<keyword evidence="4" id="KW-0949">S-adenosyl-L-methionine</keyword>
<dbReference type="SFLD" id="SFLDF00326">
    <property type="entry name" value="5''-pyrrole_methytransferase"/>
    <property type="match status" value="1"/>
</dbReference>
<dbReference type="Proteomes" id="UP000031433">
    <property type="component" value="Unassembled WGS sequence"/>
</dbReference>
<dbReference type="PANTHER" id="PTHR43409:SF7">
    <property type="entry name" value="BLL1977 PROTEIN"/>
    <property type="match status" value="1"/>
</dbReference>
<dbReference type="InterPro" id="IPR026447">
    <property type="entry name" value="B12_SAM_Ta0216"/>
</dbReference>
<dbReference type="SFLD" id="SFLDS00029">
    <property type="entry name" value="Radical_SAM"/>
    <property type="match status" value="1"/>
</dbReference>
<gene>
    <name evidence="9" type="ORF">SE37_02460</name>
</gene>
<dbReference type="SMART" id="SM00729">
    <property type="entry name" value="Elp3"/>
    <property type="match status" value="1"/>
</dbReference>
<evidence type="ECO:0000256" key="6">
    <source>
        <dbReference type="ARBA" id="ARBA00023004"/>
    </source>
</evidence>
<proteinExistence type="predicted"/>
<organism evidence="9 10">
    <name type="scientific">Geobacter soli</name>
    <dbReference type="NCBI Taxonomy" id="1510391"/>
    <lineage>
        <taxon>Bacteria</taxon>
        <taxon>Pseudomonadati</taxon>
        <taxon>Thermodesulfobacteriota</taxon>
        <taxon>Desulfuromonadia</taxon>
        <taxon>Geobacterales</taxon>
        <taxon>Geobacteraceae</taxon>
        <taxon>Geobacter</taxon>
    </lineage>
</organism>
<evidence type="ECO:0000256" key="7">
    <source>
        <dbReference type="ARBA" id="ARBA00023014"/>
    </source>
</evidence>
<dbReference type="InterPro" id="IPR051198">
    <property type="entry name" value="BchE-like"/>
</dbReference>
<keyword evidence="10" id="KW-1185">Reference proteome</keyword>
<dbReference type="Gene3D" id="3.80.30.20">
    <property type="entry name" value="tm_1862 like domain"/>
    <property type="match status" value="1"/>
</dbReference>
<evidence type="ECO:0000256" key="3">
    <source>
        <dbReference type="ARBA" id="ARBA00022679"/>
    </source>
</evidence>
<reference evidence="9 10" key="1">
    <citation type="submission" date="2015-01" db="EMBL/GenBank/DDBJ databases">
        <title>Genome sequence of the anaerobic bacterium Geobacter soli GSS01, a dissimilatory Fe(III) reducer from soil.</title>
        <authorList>
            <person name="Yang G."/>
            <person name="Zhou S."/>
        </authorList>
    </citation>
    <scope>NUCLEOTIDE SEQUENCE [LARGE SCALE GENOMIC DNA]</scope>
    <source>
        <strain evidence="9 10">GSS01</strain>
    </source>
</reference>
<dbReference type="CDD" id="cd02068">
    <property type="entry name" value="radical_SAM_B12_BD"/>
    <property type="match status" value="1"/>
</dbReference>
<dbReference type="Pfam" id="PF02310">
    <property type="entry name" value="B12-binding"/>
    <property type="match status" value="1"/>
</dbReference>
<dbReference type="NCBIfam" id="TIGR04190">
    <property type="entry name" value="B12_SAM_Ta0216"/>
    <property type="match status" value="1"/>
</dbReference>
<keyword evidence="5" id="KW-0479">Metal-binding</keyword>
<sequence length="563" mass="64093">MTRVDLILLHPPSIFNFRELPIFYGPISDVIPSSSLFENYPIGFITLSEHLNRNGISVRVVNLALKMLRDRSFDPEAFITGLDPVAFGIDLHWLPHVDGSLTLAELVKKHHPGTPVIFGGLSATYYHREIMADYPFVDFILCGDSTEEPLRLLMETIKNGGDFATVPNLVWRDGRGGAVDNGISYRPPNLDHVHLDYSHPLKMTVKYHDPSGYLPFRNWLSNPVMAVFSCRGCLHDCVSCGGSVSAFNRLCGRDRPAFRSPELLAKDIRAIAACTGAPVMVVGDLLQAGRDYAERFLRAMRRYRIENEIAIEFFHPPPAEFVRLVSDSLINFNVEISPESHDPRVRRAFGKNYGNAELEASVAALIDSTCRRLDLFFMVGLPYQDYRSVMETVEYCGELLRRFGENGTLLPMIAPLAPFVDPGCRLFEEAERFGYRLFARTLREHRQAMLMPTWKQRLNYETSWMSRDEIVRATYDGALRLIELKAAHGLLDGEEADEIRAHIRMAVALEWRIENADVIDGSLREDIFRLNRMDLLCQKHELQWPVKGLKLKLPNILRLLFGR</sequence>
<evidence type="ECO:0000259" key="8">
    <source>
        <dbReference type="PROSITE" id="PS51332"/>
    </source>
</evidence>
<dbReference type="InterPro" id="IPR034466">
    <property type="entry name" value="Methyltransferase_Class_B"/>
</dbReference>
<dbReference type="PANTHER" id="PTHR43409">
    <property type="entry name" value="ANAEROBIC MAGNESIUM-PROTOPORPHYRIN IX MONOMETHYL ESTER CYCLASE-RELATED"/>
    <property type="match status" value="1"/>
</dbReference>
<dbReference type="Pfam" id="PF04055">
    <property type="entry name" value="Radical_SAM"/>
    <property type="match status" value="1"/>
</dbReference>
<dbReference type="PROSITE" id="PS51332">
    <property type="entry name" value="B12_BINDING"/>
    <property type="match status" value="1"/>
</dbReference>
<dbReference type="InterPro" id="IPR023404">
    <property type="entry name" value="rSAM_horseshoe"/>
</dbReference>
<dbReference type="Gene3D" id="3.40.50.280">
    <property type="entry name" value="Cobalamin-binding domain"/>
    <property type="match status" value="1"/>
</dbReference>
<keyword evidence="3" id="KW-0808">Transferase</keyword>
<evidence type="ECO:0000313" key="9">
    <source>
        <dbReference type="EMBL" id="KIE41570.1"/>
    </source>
</evidence>
<dbReference type="GO" id="GO:0003824">
    <property type="term" value="F:catalytic activity"/>
    <property type="evidence" value="ECO:0007669"/>
    <property type="project" value="InterPro"/>
</dbReference>
<comment type="caution">
    <text evidence="9">The sequence shown here is derived from an EMBL/GenBank/DDBJ whole genome shotgun (WGS) entry which is preliminary data.</text>
</comment>
<dbReference type="SFLD" id="SFLDG01123">
    <property type="entry name" value="methyltransferase_(Class_B)"/>
    <property type="match status" value="1"/>
</dbReference>
<protein>
    <recommendedName>
        <fullName evidence="8">B12-binding domain-containing protein</fullName>
    </recommendedName>
</protein>
<evidence type="ECO:0000256" key="4">
    <source>
        <dbReference type="ARBA" id="ARBA00022691"/>
    </source>
</evidence>
<name>A0A0C1U1B6_9BACT</name>
<dbReference type="SFLD" id="SFLDG01082">
    <property type="entry name" value="B12-binding_domain_containing"/>
    <property type="match status" value="1"/>
</dbReference>
<dbReference type="EMBL" id="JXBL01000001">
    <property type="protein sequence ID" value="KIE41570.1"/>
    <property type="molecule type" value="Genomic_DNA"/>
</dbReference>
<keyword evidence="6" id="KW-0408">Iron</keyword>
<evidence type="ECO:0000256" key="1">
    <source>
        <dbReference type="ARBA" id="ARBA00001966"/>
    </source>
</evidence>
<accession>A0A0C1U1B6</accession>
<evidence type="ECO:0000313" key="10">
    <source>
        <dbReference type="Proteomes" id="UP000031433"/>
    </source>
</evidence>
<keyword evidence="2" id="KW-0489">Methyltransferase</keyword>
<dbReference type="InterPro" id="IPR006638">
    <property type="entry name" value="Elp3/MiaA/NifB-like_rSAM"/>
</dbReference>
<comment type="cofactor">
    <cofactor evidence="1">
        <name>[4Fe-4S] cluster</name>
        <dbReference type="ChEBI" id="CHEBI:49883"/>
    </cofactor>
</comment>
<evidence type="ECO:0000256" key="5">
    <source>
        <dbReference type="ARBA" id="ARBA00022723"/>
    </source>
</evidence>
<dbReference type="InterPro" id="IPR006158">
    <property type="entry name" value="Cobalamin-bd"/>
</dbReference>
<feature type="domain" description="B12-binding" evidence="8">
    <location>
        <begin position="27"/>
        <end position="164"/>
    </location>
</feature>
<dbReference type="GO" id="GO:0031419">
    <property type="term" value="F:cobalamin binding"/>
    <property type="evidence" value="ECO:0007669"/>
    <property type="project" value="InterPro"/>
</dbReference>
<dbReference type="RefSeq" id="WP_039643354.1">
    <property type="nucleotide sequence ID" value="NZ_JXBL01000001.1"/>
</dbReference>
<dbReference type="GO" id="GO:0051539">
    <property type="term" value="F:4 iron, 4 sulfur cluster binding"/>
    <property type="evidence" value="ECO:0007669"/>
    <property type="project" value="UniProtKB-KW"/>
</dbReference>
<dbReference type="AlphaFoldDB" id="A0A0C1U1B6"/>
<dbReference type="InterPro" id="IPR007197">
    <property type="entry name" value="rSAM"/>
</dbReference>
<keyword evidence="7" id="KW-0411">Iron-sulfur</keyword>
<dbReference type="SUPFAM" id="SSF102114">
    <property type="entry name" value="Radical SAM enzymes"/>
    <property type="match status" value="1"/>
</dbReference>